<evidence type="ECO:0000256" key="3">
    <source>
        <dbReference type="PROSITE-ProRule" id="PRU00330"/>
    </source>
</evidence>
<evidence type="ECO:0000256" key="2">
    <source>
        <dbReference type="ARBA" id="ARBA00022843"/>
    </source>
</evidence>
<dbReference type="InterPro" id="IPR045093">
    <property type="entry name" value="Cullin"/>
</dbReference>
<accession>F2U0F8</accession>
<dbReference type="AlphaFoldDB" id="F2U0F8"/>
<sequence length="727" mass="81713">MGDGGWSLSGRLPAPQLHDIERQLSCGRAVQAYANAKVGQWLIRIGDGIVTRNHVHNNAAGRPTDIIGQVVRIFTIAGSSVPFVTYIRLVRPSEAKIRSTDYAEDELLFPGRVGYSASRLDEIKARCALTTATDYQQYQAHRAWAARLTHSPLPPPSMATFFVRYVDESPGDIPVGAGRRLVWQGHAPKDKYLDLSSPIHMMAFEGDVAGLNRLLRKGVSPLARDCNNHTVLHYACWTGHLRTITALLGRLGQGVAARTETVAVVKECEALCQSLGFVTAHRVISRFRARLVAAASTKRATRIRVDVSEHDLLRFASLSELSHTHAGAVGERAAKLAHGSGNSNDNSSNGATCAADDEDSAFSTFINKRSNKPAELIAGYLDSFLRKGLKGKREDEVERTFQRVLDLFRFVQGKDMFEAFYQDSLSRRLLHQKTASTEYEKLLVSKLKLECGANFTSHLEGMLKDIDISAQLNADFKTHLEVTRQQPSMELYVNVLTTSNWPTYPKVNVTLPPDVVRMQELFSQFYCNKHKNRKLQWQPSQGQCILGASFQRGNKELIVSLFQAIVLLLFNDSQKLTCKEIQQATGIDMPTLKRTLQSLACGKIRVLAKSPKGKEVDETDKFIVNYKFSNERRRVKINQIQMKQTQAETDATSEKVFQDRVFAIDAAIVRVMKARKTLKHNFLLTELFQQLKFPCKPVDIKKRVETLIERDYLERDPNDPQTYKYLA</sequence>
<dbReference type="Gene3D" id="1.25.40.20">
    <property type="entry name" value="Ankyrin repeat-containing domain"/>
    <property type="match status" value="1"/>
</dbReference>
<dbReference type="PROSITE" id="PS01256">
    <property type="entry name" value="CULLIN_1"/>
    <property type="match status" value="1"/>
</dbReference>
<dbReference type="Pfam" id="PF00888">
    <property type="entry name" value="Cullin"/>
    <property type="match status" value="1"/>
</dbReference>
<dbReference type="Proteomes" id="UP000007799">
    <property type="component" value="Unassembled WGS sequence"/>
</dbReference>
<evidence type="ECO:0000256" key="1">
    <source>
        <dbReference type="ARBA" id="ARBA00022499"/>
    </source>
</evidence>
<protein>
    <recommendedName>
        <fullName evidence="5">Cullin family profile domain-containing protein</fullName>
    </recommendedName>
</protein>
<dbReference type="FunFam" id="1.10.10.10:FF:000274">
    <property type="entry name" value="Cullin 4B"/>
    <property type="match status" value="1"/>
</dbReference>
<dbReference type="InterPro" id="IPR001373">
    <property type="entry name" value="Cullin_N"/>
</dbReference>
<dbReference type="InterPro" id="IPR036317">
    <property type="entry name" value="Cullin_homology_sf"/>
</dbReference>
<dbReference type="SUPFAM" id="SSF46785">
    <property type="entry name" value="Winged helix' DNA-binding domain"/>
    <property type="match status" value="1"/>
</dbReference>
<evidence type="ECO:0000259" key="5">
    <source>
        <dbReference type="PROSITE" id="PS50069"/>
    </source>
</evidence>
<dbReference type="GO" id="GO:0031625">
    <property type="term" value="F:ubiquitin protein ligase binding"/>
    <property type="evidence" value="ECO:0007669"/>
    <property type="project" value="InterPro"/>
</dbReference>
<dbReference type="FunFam" id="1.20.1310.10:FF:000002">
    <property type="entry name" value="cullin-3 isoform X1"/>
    <property type="match status" value="1"/>
</dbReference>
<dbReference type="InterPro" id="IPR016157">
    <property type="entry name" value="Cullin_CS"/>
</dbReference>
<comment type="similarity">
    <text evidence="3 4">Belongs to the cullin family.</text>
</comment>
<dbReference type="InterPro" id="IPR036388">
    <property type="entry name" value="WH-like_DNA-bd_sf"/>
</dbReference>
<dbReference type="SUPFAM" id="SSF75632">
    <property type="entry name" value="Cullin homology domain"/>
    <property type="match status" value="1"/>
</dbReference>
<evidence type="ECO:0000313" key="7">
    <source>
        <dbReference type="Proteomes" id="UP000007799"/>
    </source>
</evidence>
<dbReference type="SMART" id="SM00884">
    <property type="entry name" value="Cullin_Nedd8"/>
    <property type="match status" value="1"/>
</dbReference>
<dbReference type="GO" id="GO:0031461">
    <property type="term" value="C:cullin-RING ubiquitin ligase complex"/>
    <property type="evidence" value="ECO:0007669"/>
    <property type="project" value="InterPro"/>
</dbReference>
<gene>
    <name evidence="6" type="ORF">PTSG_11740</name>
</gene>
<dbReference type="InParanoid" id="F2U0F8"/>
<dbReference type="PROSITE" id="PS50069">
    <property type="entry name" value="CULLIN_2"/>
    <property type="match status" value="1"/>
</dbReference>
<name>F2U0F8_SALR5</name>
<dbReference type="OrthoDB" id="27073at2759"/>
<evidence type="ECO:0000256" key="4">
    <source>
        <dbReference type="RuleBase" id="RU003829"/>
    </source>
</evidence>
<dbReference type="GeneID" id="16078044"/>
<organism evidence="7">
    <name type="scientific">Salpingoeca rosetta (strain ATCC 50818 / BSB-021)</name>
    <dbReference type="NCBI Taxonomy" id="946362"/>
    <lineage>
        <taxon>Eukaryota</taxon>
        <taxon>Choanoflagellata</taxon>
        <taxon>Craspedida</taxon>
        <taxon>Salpingoecidae</taxon>
        <taxon>Salpingoeca</taxon>
    </lineage>
</organism>
<keyword evidence="2" id="KW-0832">Ubl conjugation</keyword>
<dbReference type="Gene3D" id="1.20.1310.10">
    <property type="entry name" value="Cullin Repeats"/>
    <property type="match status" value="1"/>
</dbReference>
<dbReference type="RefSeq" id="XP_004997447.1">
    <property type="nucleotide sequence ID" value="XM_004997390.1"/>
</dbReference>
<dbReference type="Pfam" id="PF10557">
    <property type="entry name" value="Cullin_Nedd8"/>
    <property type="match status" value="1"/>
</dbReference>
<dbReference type="InterPro" id="IPR002110">
    <property type="entry name" value="Ankyrin_rpt"/>
</dbReference>
<dbReference type="SUPFAM" id="SSF48403">
    <property type="entry name" value="Ankyrin repeat"/>
    <property type="match status" value="1"/>
</dbReference>
<dbReference type="InterPro" id="IPR016158">
    <property type="entry name" value="Cullin_homology"/>
</dbReference>
<dbReference type="PANTHER" id="PTHR11932">
    <property type="entry name" value="CULLIN"/>
    <property type="match status" value="1"/>
</dbReference>
<dbReference type="SMART" id="SM00182">
    <property type="entry name" value="CULLIN"/>
    <property type="match status" value="1"/>
</dbReference>
<dbReference type="Gene3D" id="3.30.230.130">
    <property type="entry name" value="Cullin, Chain C, Domain 2"/>
    <property type="match status" value="1"/>
</dbReference>
<dbReference type="eggNOG" id="KOG2167">
    <property type="taxonomic scope" value="Eukaryota"/>
</dbReference>
<dbReference type="InterPro" id="IPR019559">
    <property type="entry name" value="Cullin_neddylation_domain"/>
</dbReference>
<dbReference type="KEGG" id="sre:PTSG_11740"/>
<keyword evidence="1" id="KW-1017">Isopeptide bond</keyword>
<dbReference type="GO" id="GO:0006511">
    <property type="term" value="P:ubiquitin-dependent protein catabolic process"/>
    <property type="evidence" value="ECO:0007669"/>
    <property type="project" value="InterPro"/>
</dbReference>
<proteinExistence type="inferred from homology"/>
<dbReference type="Gene3D" id="1.10.10.10">
    <property type="entry name" value="Winged helix-like DNA-binding domain superfamily/Winged helix DNA-binding domain"/>
    <property type="match status" value="1"/>
</dbReference>
<dbReference type="EMBL" id="GL832958">
    <property type="protein sequence ID" value="EGD80886.1"/>
    <property type="molecule type" value="Genomic_DNA"/>
</dbReference>
<dbReference type="InterPro" id="IPR059120">
    <property type="entry name" value="Cullin-like_AB"/>
</dbReference>
<feature type="domain" description="Cullin family profile" evidence="5">
    <location>
        <begin position="372"/>
        <end position="600"/>
    </location>
</feature>
<reference evidence="6" key="1">
    <citation type="submission" date="2009-08" db="EMBL/GenBank/DDBJ databases">
        <title>Annotation of Salpingoeca rosetta.</title>
        <authorList>
            <consortium name="The Broad Institute Genome Sequencing Platform"/>
            <person name="Russ C."/>
            <person name="Cuomo C."/>
            <person name="Burger G."/>
            <person name="Gray M.W."/>
            <person name="Holland P.W.H."/>
            <person name="King N."/>
            <person name="Lang F.B.F."/>
            <person name="Roger A.J."/>
            <person name="Ruiz-Trillo I."/>
            <person name="Young S.K."/>
            <person name="Zeng Q."/>
            <person name="Gargeya S."/>
            <person name="Alvarado L."/>
            <person name="Berlin A."/>
            <person name="Chapman S.B."/>
            <person name="Chen Z."/>
            <person name="Freedman E."/>
            <person name="Gellesch M."/>
            <person name="Goldberg J."/>
            <person name="Griggs A."/>
            <person name="Gujja S."/>
            <person name="Heilman E."/>
            <person name="Heiman D."/>
            <person name="Howarth C."/>
            <person name="Mehta T."/>
            <person name="Neiman D."/>
            <person name="Pearson M."/>
            <person name="Roberts A."/>
            <person name="Saif S."/>
            <person name="Shea T."/>
            <person name="Shenoy N."/>
            <person name="Sisk P."/>
            <person name="Stolte C."/>
            <person name="Sykes S."/>
            <person name="White J."/>
            <person name="Yandava C."/>
            <person name="Haas B."/>
            <person name="Nusbaum C."/>
            <person name="Birren B."/>
        </authorList>
    </citation>
    <scope>NUCLEOTIDE SEQUENCE [LARGE SCALE GENOMIC DNA]</scope>
    <source>
        <strain evidence="6">ATCC 50818</strain>
    </source>
</reference>
<dbReference type="FunFam" id="3.30.230.130:FF:000001">
    <property type="entry name" value="Cullin 4A"/>
    <property type="match status" value="1"/>
</dbReference>
<dbReference type="STRING" id="946362.F2U0F8"/>
<evidence type="ECO:0000313" key="6">
    <source>
        <dbReference type="EMBL" id="EGD80886.1"/>
    </source>
</evidence>
<dbReference type="InterPro" id="IPR036770">
    <property type="entry name" value="Ankyrin_rpt-contain_sf"/>
</dbReference>
<keyword evidence="7" id="KW-1185">Reference proteome</keyword>
<dbReference type="InterPro" id="IPR036390">
    <property type="entry name" value="WH_DNA-bd_sf"/>
</dbReference>
<dbReference type="Pfam" id="PF26557">
    <property type="entry name" value="Cullin_AB"/>
    <property type="match status" value="1"/>
</dbReference>
<dbReference type="SMART" id="SM00248">
    <property type="entry name" value="ANK"/>
    <property type="match status" value="2"/>
</dbReference>